<dbReference type="PANTHER" id="PTHR30151">
    <property type="entry name" value="ALKANE SULFONATE ABC TRANSPORTER-RELATED, MEMBRANE SUBUNIT"/>
    <property type="match status" value="1"/>
</dbReference>
<keyword evidence="5 8" id="KW-1133">Transmembrane helix</keyword>
<accession>A0A484PMJ9</accession>
<sequence length="305" mass="33175">MSPPGRPKGEYRSAKHEGSPVSAPGRVKREDRNARHEGRPERRRAARTRLPVLATQLMILAVLLGAWEFGVRSGTVSAFLFGSPSGTLESAWRMMESGELWEHANYTLWASVAGFVIGTVVGTAPGLALWYSPFAAKVVEPFLVAINSVPKIAFAPLVILWFGTGVTSKVALSISLTSIVALLAAFQAAKDADPDLQKMLISLGASKWQIFSKVVIPSSLPYVISTFRINIGFALVGTVVGEFISSKYGIGHVIFVASSLYDLNTVWCGIFLLMLLGFVLYAGVDIAEARLLRWKDQTYATHFKL</sequence>
<dbReference type="InterPro" id="IPR035906">
    <property type="entry name" value="MetI-like_sf"/>
</dbReference>
<dbReference type="CDD" id="cd06261">
    <property type="entry name" value="TM_PBP2"/>
    <property type="match status" value="1"/>
</dbReference>
<evidence type="ECO:0000313" key="11">
    <source>
        <dbReference type="EMBL" id="VFR37233.1"/>
    </source>
</evidence>
<evidence type="ECO:0000256" key="7">
    <source>
        <dbReference type="SAM" id="MobiDB-lite"/>
    </source>
</evidence>
<gene>
    <name evidence="10" type="ORF">ANDO1_3187</name>
    <name evidence="11" type="ORF">ANDO2_3049</name>
</gene>
<evidence type="ECO:0000259" key="9">
    <source>
        <dbReference type="PROSITE" id="PS50928"/>
    </source>
</evidence>
<name>A0A484PMJ9_9ZZZZ</name>
<organism evidence="10">
    <name type="scientific">plant metagenome</name>
    <dbReference type="NCBI Taxonomy" id="1297885"/>
    <lineage>
        <taxon>unclassified sequences</taxon>
        <taxon>metagenomes</taxon>
        <taxon>organismal metagenomes</taxon>
    </lineage>
</organism>
<evidence type="ECO:0000256" key="2">
    <source>
        <dbReference type="ARBA" id="ARBA00022448"/>
    </source>
</evidence>
<dbReference type="GO" id="GO:0055085">
    <property type="term" value="P:transmembrane transport"/>
    <property type="evidence" value="ECO:0007669"/>
    <property type="project" value="InterPro"/>
</dbReference>
<feature type="transmembrane region" description="Helical" evidence="8">
    <location>
        <begin position="170"/>
        <end position="189"/>
    </location>
</feature>
<keyword evidence="2" id="KW-0813">Transport</keyword>
<evidence type="ECO:0000256" key="5">
    <source>
        <dbReference type="ARBA" id="ARBA00022989"/>
    </source>
</evidence>
<feature type="compositionally biased region" description="Basic and acidic residues" evidence="7">
    <location>
        <begin position="27"/>
        <end position="40"/>
    </location>
</feature>
<dbReference type="GO" id="GO:0005886">
    <property type="term" value="C:plasma membrane"/>
    <property type="evidence" value="ECO:0007669"/>
    <property type="project" value="UniProtKB-SubCell"/>
</dbReference>
<protein>
    <submittedName>
        <fullName evidence="10">Hydroxymethylpyrimidine ABC transporter, transmembrane component</fullName>
    </submittedName>
</protein>
<dbReference type="PANTHER" id="PTHR30151:SF20">
    <property type="entry name" value="ABC TRANSPORTER PERMEASE PROTEIN HI_0355-RELATED"/>
    <property type="match status" value="1"/>
</dbReference>
<evidence type="ECO:0000256" key="8">
    <source>
        <dbReference type="SAM" id="Phobius"/>
    </source>
</evidence>
<feature type="transmembrane region" description="Helical" evidence="8">
    <location>
        <begin position="142"/>
        <end position="164"/>
    </location>
</feature>
<feature type="transmembrane region" description="Helical" evidence="8">
    <location>
        <begin position="264"/>
        <end position="284"/>
    </location>
</feature>
<dbReference type="EMBL" id="CAADHZ010000018">
    <property type="protein sequence ID" value="VFR27073.1"/>
    <property type="molecule type" value="Genomic_DNA"/>
</dbReference>
<feature type="transmembrane region" description="Helical" evidence="8">
    <location>
        <begin position="220"/>
        <end position="244"/>
    </location>
</feature>
<evidence type="ECO:0000256" key="3">
    <source>
        <dbReference type="ARBA" id="ARBA00022475"/>
    </source>
</evidence>
<dbReference type="EMBL" id="CAADIB010000016">
    <property type="protein sequence ID" value="VFR37233.1"/>
    <property type="molecule type" value="Genomic_DNA"/>
</dbReference>
<keyword evidence="4 8" id="KW-0812">Transmembrane</keyword>
<keyword evidence="6 8" id="KW-0472">Membrane</keyword>
<dbReference type="PROSITE" id="PS50928">
    <property type="entry name" value="ABC_TM1"/>
    <property type="match status" value="1"/>
</dbReference>
<feature type="compositionally biased region" description="Basic and acidic residues" evidence="7">
    <location>
        <begin position="7"/>
        <end position="18"/>
    </location>
</feature>
<feature type="transmembrane region" description="Helical" evidence="8">
    <location>
        <begin position="106"/>
        <end position="130"/>
    </location>
</feature>
<evidence type="ECO:0000256" key="4">
    <source>
        <dbReference type="ARBA" id="ARBA00022692"/>
    </source>
</evidence>
<dbReference type="AlphaFoldDB" id="A0A484PMJ9"/>
<evidence type="ECO:0000313" key="10">
    <source>
        <dbReference type="EMBL" id="VFR27073.1"/>
    </source>
</evidence>
<proteinExistence type="predicted"/>
<comment type="subcellular location">
    <subcellularLocation>
        <location evidence="1">Cell membrane</location>
        <topology evidence="1">Multi-pass membrane protein</topology>
    </subcellularLocation>
</comment>
<dbReference type="Gene3D" id="1.10.3720.10">
    <property type="entry name" value="MetI-like"/>
    <property type="match status" value="1"/>
</dbReference>
<feature type="region of interest" description="Disordered" evidence="7">
    <location>
        <begin position="1"/>
        <end position="46"/>
    </location>
</feature>
<dbReference type="SUPFAM" id="SSF161098">
    <property type="entry name" value="MetI-like"/>
    <property type="match status" value="1"/>
</dbReference>
<keyword evidence="3" id="KW-1003">Cell membrane</keyword>
<feature type="transmembrane region" description="Helical" evidence="8">
    <location>
        <begin position="50"/>
        <end position="67"/>
    </location>
</feature>
<reference evidence="10" key="1">
    <citation type="submission" date="2019-03" db="EMBL/GenBank/DDBJ databases">
        <authorList>
            <person name="Danneels B."/>
        </authorList>
    </citation>
    <scope>NUCLEOTIDE SEQUENCE</scope>
</reference>
<evidence type="ECO:0000256" key="6">
    <source>
        <dbReference type="ARBA" id="ARBA00023136"/>
    </source>
</evidence>
<evidence type="ECO:0000256" key="1">
    <source>
        <dbReference type="ARBA" id="ARBA00004651"/>
    </source>
</evidence>
<dbReference type="Pfam" id="PF00528">
    <property type="entry name" value="BPD_transp_1"/>
    <property type="match status" value="1"/>
</dbReference>
<dbReference type="InterPro" id="IPR000515">
    <property type="entry name" value="MetI-like"/>
</dbReference>
<feature type="domain" description="ABC transmembrane type-1" evidence="9">
    <location>
        <begin position="104"/>
        <end position="284"/>
    </location>
</feature>